<dbReference type="OMA" id="CAANDMG"/>
<dbReference type="CDD" id="cd00229">
    <property type="entry name" value="SGNH_hydrolase"/>
    <property type="match status" value="1"/>
</dbReference>
<dbReference type="AlphaFoldDB" id="A0A8W8HUW5"/>
<evidence type="ECO:0000313" key="2">
    <source>
        <dbReference type="EnsemblMetazoa" id="G11164.1:cds"/>
    </source>
</evidence>
<accession>A0A8W8HUW5</accession>
<evidence type="ECO:0000313" key="3">
    <source>
        <dbReference type="Proteomes" id="UP000005408"/>
    </source>
</evidence>
<keyword evidence="3" id="KW-1185">Reference proteome</keyword>
<dbReference type="EnsemblMetazoa" id="G11164.1">
    <property type="protein sequence ID" value="G11164.1:cds"/>
    <property type="gene ID" value="G11164"/>
</dbReference>
<dbReference type="OrthoDB" id="6069408at2759"/>
<feature type="compositionally biased region" description="Basic and acidic residues" evidence="1">
    <location>
        <begin position="35"/>
        <end position="48"/>
    </location>
</feature>
<name>A0A8W8HUW5_MAGGI</name>
<feature type="region of interest" description="Disordered" evidence="1">
    <location>
        <begin position="1"/>
        <end position="61"/>
    </location>
</feature>
<evidence type="ECO:0008006" key="4">
    <source>
        <dbReference type="Google" id="ProtNLM"/>
    </source>
</evidence>
<reference evidence="2" key="1">
    <citation type="submission" date="2022-08" db="UniProtKB">
        <authorList>
            <consortium name="EnsemblMetazoa"/>
        </authorList>
    </citation>
    <scope>IDENTIFICATION</scope>
    <source>
        <strain evidence="2">05x7-T-G4-1.051#20</strain>
    </source>
</reference>
<dbReference type="InterPro" id="IPR036514">
    <property type="entry name" value="SGNH_hydro_sf"/>
</dbReference>
<sequence>MPKVKKSNRIAERREGPTKNQQQSKAKRGQSVNRDTSETVEKSPEVDHVVGNTKPCPESGAATNAAKLGLSDDEICKAEIEAWFVGSSIVKRAFVAARDRPGGLSLGLQRLGINMWWQGKGGMIWTDMYKKIKTLLKVNEKPQYLIMHCAANDMGKTKLKELIENVKTTLGKIQLLLPDTKIIWSQLLPRRKWRYSEYVNAMNKSLKRLNSSIAAELVRKGGGYIKYPDIKSNDELLFDRDGVHLSEKGTEIFLNSICAAIEQFSKTGILVYPKPLLVLNQVYCSCGMWQGLGLRNYPSACIHFHHVDECAC</sequence>
<protein>
    <recommendedName>
        <fullName evidence="4">SGNH hydrolase-type esterase domain-containing protein</fullName>
    </recommendedName>
</protein>
<organism evidence="2 3">
    <name type="scientific">Magallana gigas</name>
    <name type="common">Pacific oyster</name>
    <name type="synonym">Crassostrea gigas</name>
    <dbReference type="NCBI Taxonomy" id="29159"/>
    <lineage>
        <taxon>Eukaryota</taxon>
        <taxon>Metazoa</taxon>
        <taxon>Spiralia</taxon>
        <taxon>Lophotrochozoa</taxon>
        <taxon>Mollusca</taxon>
        <taxon>Bivalvia</taxon>
        <taxon>Autobranchia</taxon>
        <taxon>Pteriomorphia</taxon>
        <taxon>Ostreida</taxon>
        <taxon>Ostreoidea</taxon>
        <taxon>Ostreidae</taxon>
        <taxon>Magallana</taxon>
    </lineage>
</organism>
<proteinExistence type="predicted"/>
<feature type="compositionally biased region" description="Polar residues" evidence="1">
    <location>
        <begin position="18"/>
        <end position="34"/>
    </location>
</feature>
<dbReference type="Proteomes" id="UP000005408">
    <property type="component" value="Unassembled WGS sequence"/>
</dbReference>
<dbReference type="Gene3D" id="3.40.50.1110">
    <property type="entry name" value="SGNH hydrolase"/>
    <property type="match status" value="1"/>
</dbReference>
<dbReference type="SUPFAM" id="SSF52266">
    <property type="entry name" value="SGNH hydrolase"/>
    <property type="match status" value="1"/>
</dbReference>
<evidence type="ECO:0000256" key="1">
    <source>
        <dbReference type="SAM" id="MobiDB-lite"/>
    </source>
</evidence>